<dbReference type="GO" id="GO:0007234">
    <property type="term" value="P:osmosensory signaling via phosphorelay pathway"/>
    <property type="evidence" value="ECO:0007669"/>
    <property type="project" value="TreeGrafter"/>
</dbReference>
<comment type="subcellular location">
    <subcellularLocation>
        <location evidence="2">Cell membrane</location>
    </subcellularLocation>
</comment>
<evidence type="ECO:0000256" key="6">
    <source>
        <dbReference type="ARBA" id="ARBA00022777"/>
    </source>
</evidence>
<dbReference type="PANTHER" id="PTHR42878:SF15">
    <property type="entry name" value="BACTERIOPHYTOCHROME"/>
    <property type="match status" value="1"/>
</dbReference>
<organism evidence="10 11">
    <name type="scientific">Aeromicrobium erythreum</name>
    <dbReference type="NCBI Taxonomy" id="2041"/>
    <lineage>
        <taxon>Bacteria</taxon>
        <taxon>Bacillati</taxon>
        <taxon>Actinomycetota</taxon>
        <taxon>Actinomycetes</taxon>
        <taxon>Propionibacteriales</taxon>
        <taxon>Nocardioidaceae</taxon>
        <taxon>Aeromicrobium</taxon>
    </lineage>
</organism>
<dbReference type="PRINTS" id="PR00344">
    <property type="entry name" value="BCTRLSENSOR"/>
</dbReference>
<dbReference type="SUPFAM" id="SSF47384">
    <property type="entry name" value="Homodimeric domain of signal transducing histidine kinase"/>
    <property type="match status" value="1"/>
</dbReference>
<dbReference type="KEGG" id="aer:AERYTH_03570"/>
<keyword evidence="7" id="KW-0902">Two-component regulatory system</keyword>
<evidence type="ECO:0000256" key="5">
    <source>
        <dbReference type="ARBA" id="ARBA00022679"/>
    </source>
</evidence>
<comment type="catalytic activity">
    <reaction evidence="1">
        <text>ATP + protein L-histidine = ADP + protein N-phospho-L-histidine.</text>
        <dbReference type="EC" id="2.7.13.3"/>
    </reaction>
</comment>
<dbReference type="SMART" id="SM00387">
    <property type="entry name" value="HATPase_c"/>
    <property type="match status" value="1"/>
</dbReference>
<dbReference type="Pfam" id="PF00512">
    <property type="entry name" value="HisKA"/>
    <property type="match status" value="1"/>
</dbReference>
<dbReference type="PROSITE" id="PS50109">
    <property type="entry name" value="HIS_KIN"/>
    <property type="match status" value="1"/>
</dbReference>
<dbReference type="InterPro" id="IPR005467">
    <property type="entry name" value="His_kinase_dom"/>
</dbReference>
<evidence type="ECO:0000256" key="4">
    <source>
        <dbReference type="ARBA" id="ARBA00022553"/>
    </source>
</evidence>
<dbReference type="InterPro" id="IPR003661">
    <property type="entry name" value="HisK_dim/P_dom"/>
</dbReference>
<keyword evidence="6" id="KW-0418">Kinase</keyword>
<dbReference type="SMART" id="SM00388">
    <property type="entry name" value="HisKA"/>
    <property type="match status" value="1"/>
</dbReference>
<evidence type="ECO:0000313" key="10">
    <source>
        <dbReference type="EMBL" id="ALX03845.1"/>
    </source>
</evidence>
<evidence type="ECO:0000256" key="7">
    <source>
        <dbReference type="ARBA" id="ARBA00023012"/>
    </source>
</evidence>
<dbReference type="AlphaFoldDB" id="A0A0U4CEG1"/>
<evidence type="ECO:0000256" key="3">
    <source>
        <dbReference type="ARBA" id="ARBA00012438"/>
    </source>
</evidence>
<protein>
    <recommendedName>
        <fullName evidence="8">Sensor-like histidine kinase SenX3</fullName>
        <ecNumber evidence="3">2.7.13.3</ecNumber>
    </recommendedName>
</protein>
<dbReference type="SUPFAM" id="SSF55874">
    <property type="entry name" value="ATPase domain of HSP90 chaperone/DNA topoisomerase II/histidine kinase"/>
    <property type="match status" value="1"/>
</dbReference>
<dbReference type="PATRIC" id="fig|2041.4.peg.745"/>
<dbReference type="SMART" id="SM00065">
    <property type="entry name" value="GAF"/>
    <property type="match status" value="1"/>
</dbReference>
<evidence type="ECO:0000256" key="1">
    <source>
        <dbReference type="ARBA" id="ARBA00000085"/>
    </source>
</evidence>
<dbReference type="EC" id="2.7.13.3" evidence="3"/>
<dbReference type="EMBL" id="CP011502">
    <property type="protein sequence ID" value="ALX03845.1"/>
    <property type="molecule type" value="Genomic_DNA"/>
</dbReference>
<evidence type="ECO:0000256" key="2">
    <source>
        <dbReference type="ARBA" id="ARBA00004236"/>
    </source>
</evidence>
<reference evidence="10 11" key="1">
    <citation type="journal article" date="1991" name="Int. J. Syst. Bacteriol.">
        <title>Description of the erythromycin-producing bacterium Arthrobacter sp. strain NRRL B-3381 as Aeromicrobium erythreum gen. nov., sp. nov.</title>
        <authorList>
            <person name="Miller E.S."/>
            <person name="Woese C.R."/>
            <person name="Brenner S."/>
        </authorList>
    </citation>
    <scope>NUCLEOTIDE SEQUENCE [LARGE SCALE GENOMIC DNA]</scope>
    <source>
        <strain evidence="10 11">AR18</strain>
    </source>
</reference>
<feature type="domain" description="Histidine kinase" evidence="9">
    <location>
        <begin position="180"/>
        <end position="389"/>
    </location>
</feature>
<dbReference type="Gene3D" id="3.30.450.40">
    <property type="match status" value="1"/>
</dbReference>
<accession>A0A0U4CEG1</accession>
<dbReference type="CDD" id="cd00082">
    <property type="entry name" value="HisKA"/>
    <property type="match status" value="1"/>
</dbReference>
<dbReference type="InterPro" id="IPR003018">
    <property type="entry name" value="GAF"/>
</dbReference>
<keyword evidence="11" id="KW-1185">Reference proteome</keyword>
<dbReference type="PANTHER" id="PTHR42878">
    <property type="entry name" value="TWO-COMPONENT HISTIDINE KINASE"/>
    <property type="match status" value="1"/>
</dbReference>
<dbReference type="Gene3D" id="3.30.565.10">
    <property type="entry name" value="Histidine kinase-like ATPase, C-terminal domain"/>
    <property type="match status" value="1"/>
</dbReference>
<dbReference type="STRING" id="2041.AERYTH_03570"/>
<evidence type="ECO:0000259" key="9">
    <source>
        <dbReference type="PROSITE" id="PS50109"/>
    </source>
</evidence>
<dbReference type="InterPro" id="IPR036097">
    <property type="entry name" value="HisK_dim/P_sf"/>
</dbReference>
<dbReference type="GO" id="GO:0000156">
    <property type="term" value="F:phosphorelay response regulator activity"/>
    <property type="evidence" value="ECO:0007669"/>
    <property type="project" value="TreeGrafter"/>
</dbReference>
<keyword evidence="4" id="KW-0597">Phosphoprotein</keyword>
<dbReference type="GO" id="GO:0000155">
    <property type="term" value="F:phosphorelay sensor kinase activity"/>
    <property type="evidence" value="ECO:0007669"/>
    <property type="project" value="InterPro"/>
</dbReference>
<evidence type="ECO:0000313" key="11">
    <source>
        <dbReference type="Proteomes" id="UP000067689"/>
    </source>
</evidence>
<name>A0A0U4CEG1_9ACTN</name>
<evidence type="ECO:0000256" key="8">
    <source>
        <dbReference type="ARBA" id="ARBA00039401"/>
    </source>
</evidence>
<dbReference type="Pfam" id="PF02518">
    <property type="entry name" value="HATPase_c"/>
    <property type="match status" value="1"/>
</dbReference>
<dbReference type="Proteomes" id="UP000067689">
    <property type="component" value="Chromosome"/>
</dbReference>
<dbReference type="GO" id="GO:0030295">
    <property type="term" value="F:protein kinase activator activity"/>
    <property type="evidence" value="ECO:0007669"/>
    <property type="project" value="TreeGrafter"/>
</dbReference>
<dbReference type="SUPFAM" id="SSF55781">
    <property type="entry name" value="GAF domain-like"/>
    <property type="match status" value="1"/>
</dbReference>
<dbReference type="InterPro" id="IPR050351">
    <property type="entry name" value="BphY/WalK/GraS-like"/>
</dbReference>
<proteinExistence type="predicted"/>
<keyword evidence="5" id="KW-0808">Transferase</keyword>
<gene>
    <name evidence="10" type="ORF">AERYTH_03570</name>
</gene>
<dbReference type="InterPro" id="IPR036890">
    <property type="entry name" value="HATPase_C_sf"/>
</dbReference>
<dbReference type="Pfam" id="PF01590">
    <property type="entry name" value="GAF"/>
    <property type="match status" value="1"/>
</dbReference>
<dbReference type="Gene3D" id="1.10.287.130">
    <property type="match status" value="1"/>
</dbReference>
<dbReference type="InterPro" id="IPR029016">
    <property type="entry name" value="GAF-like_dom_sf"/>
</dbReference>
<sequence length="389" mass="42000">MEVVGGTTDQQEQELARYAVLTEPVGRDLQALVDLAAQACDVPSAAINIITRDQQHQIVATAGIAPSVCSRSDSMCAAVMAERDAVVVPDATVDERFRTNPFVTGVIGAVRFYASAPLVTPDGVHLGRLCLFDESARELTPEQETSLRTVAEQVMDVLELRLRTRELERANHHLALFAGQVSHDLRSPLTAILANVELLETEPVVATRGDLGTVVRAVSDAGRRMNRMIEEMLEFAVRGGRLSLVDTPLEHVFTLALTDLEPVVRQGGATVTVGMLPTVRADADMLYSVVLNLLTNALKFTRPGVPAQVSVTAHRHGDAWRVTVADNGRGIEPERRREVFDLYDRGDDPDSHGIGLATTRRLVQAHGGRVGAEDSPAGGAAVWFELPAG</sequence>
<dbReference type="GO" id="GO:0005886">
    <property type="term" value="C:plasma membrane"/>
    <property type="evidence" value="ECO:0007669"/>
    <property type="project" value="UniProtKB-SubCell"/>
</dbReference>
<dbReference type="InterPro" id="IPR003594">
    <property type="entry name" value="HATPase_dom"/>
</dbReference>
<dbReference type="InterPro" id="IPR004358">
    <property type="entry name" value="Sig_transdc_His_kin-like_C"/>
</dbReference>